<dbReference type="InterPro" id="IPR037618">
    <property type="entry name" value="LIPB1/2_SAM_2nd"/>
</dbReference>
<dbReference type="InterPro" id="IPR029515">
    <property type="entry name" value="Liprin"/>
</dbReference>
<dbReference type="AlphaFoldDB" id="A0A8C1J876"/>
<dbReference type="SMART" id="SM00454">
    <property type="entry name" value="SAM"/>
    <property type="match status" value="3"/>
</dbReference>
<evidence type="ECO:0000256" key="1">
    <source>
        <dbReference type="ARBA" id="ARBA00007547"/>
    </source>
</evidence>
<evidence type="ECO:0000256" key="7">
    <source>
        <dbReference type="SAM" id="MobiDB-lite"/>
    </source>
</evidence>
<dbReference type="FunFam" id="1.10.150.50:FF:000005">
    <property type="entry name" value="Liprin-beta-1 isoform 1"/>
    <property type="match status" value="1"/>
</dbReference>
<name>A0A8C1J876_CYPCA</name>
<dbReference type="GO" id="GO:0005829">
    <property type="term" value="C:cytosol"/>
    <property type="evidence" value="ECO:0007669"/>
    <property type="project" value="UniProtKB-ARBA"/>
</dbReference>
<organism evidence="9 10">
    <name type="scientific">Cyprinus carpio</name>
    <name type="common">Common carp</name>
    <dbReference type="NCBI Taxonomy" id="7962"/>
    <lineage>
        <taxon>Eukaryota</taxon>
        <taxon>Metazoa</taxon>
        <taxon>Chordata</taxon>
        <taxon>Craniata</taxon>
        <taxon>Vertebrata</taxon>
        <taxon>Euteleostomi</taxon>
        <taxon>Actinopterygii</taxon>
        <taxon>Neopterygii</taxon>
        <taxon>Teleostei</taxon>
        <taxon>Ostariophysi</taxon>
        <taxon>Cypriniformes</taxon>
        <taxon>Cyprinidae</taxon>
        <taxon>Cyprininae</taxon>
        <taxon>Cyprinus</taxon>
    </lineage>
</organism>
<accession>A0A8C1J876</accession>
<dbReference type="InterPro" id="IPR001660">
    <property type="entry name" value="SAM"/>
</dbReference>
<sequence>MYTCMSPQVNLQCSSNNETYQERLARLEGDKESLVLQVSVLTDQVEAQGEKIRDLESSLEEHHHKLISTEEMLQQELVSRTSLETQKLELMDEVSYLKLKLVGMEEEQNHMDEQQKHHKAEALLQELRLLKSKVEELEGEKSQYERKLKATKTEIAKLQQLLATKDAEIECLQNQLLSRGTISNDITERGTSKKINPNQELQRLKTGMETLIAANNQKDRHIEELNLLLGQYRKLKDVANDTLLSGSSEEDLSGNRKIRALTHKAYSDIVRSELQVSFKVLNGSDHRKAEKTDDSTLSDLSPISSGVESGQQSPVSPEHKKNQKGIRKLWGKIRRTQSGSLPADSSDSDFKRGGFRATAGPRLASADTNAPFSKWSCDQVCAWMEEFGLGQYVNMARQWVTSGQTLLSASSQDFEKELGIKHPLHRKKLQLALHSFSTKITEKSSELDHIWVTRWLDDIGLPQYKDQFSEGRVDGRMLQYLTVNDLLFLKVTSQLHHLSIKCAIHVLHVNKFNPNCLKRRPGDENKMSPSEVVQWSNHRVMEWLRSVDLAEYAPNLRGSGVHGGLIVNLLFFSQILEPRFNSDTLAMLLNIPPQKTLLRRHLATNFNTLVGSQAQQEKQEYLESSGYTPLTTTAKVRPRKIGFSSFGHRKKRSDDSTDYICPLDASQAQALLNGASRPYSGFRGMSPIFDRDPEKRVQVGALQI</sequence>
<dbReference type="PANTHER" id="PTHR12587:SF18">
    <property type="entry name" value="LIPRIN-BETA-2"/>
    <property type="match status" value="1"/>
</dbReference>
<dbReference type="InterPro" id="IPR013761">
    <property type="entry name" value="SAM/pointed_sf"/>
</dbReference>
<dbReference type="GO" id="GO:0048786">
    <property type="term" value="C:presynaptic active zone"/>
    <property type="evidence" value="ECO:0007669"/>
    <property type="project" value="TreeGrafter"/>
</dbReference>
<dbReference type="Pfam" id="PF00536">
    <property type="entry name" value="SAM_1"/>
    <property type="match status" value="2"/>
</dbReference>
<dbReference type="CDD" id="cd09569">
    <property type="entry name" value="SAM_liprin-beta1_2_repeat3"/>
    <property type="match status" value="1"/>
</dbReference>
<dbReference type="GO" id="GO:0007528">
    <property type="term" value="P:neuromuscular junction development"/>
    <property type="evidence" value="ECO:0007669"/>
    <property type="project" value="TreeGrafter"/>
</dbReference>
<feature type="compositionally biased region" description="Polar residues" evidence="7">
    <location>
        <begin position="295"/>
        <end position="315"/>
    </location>
</feature>
<dbReference type="InterPro" id="IPR037619">
    <property type="entry name" value="LIPB1/2_SAM_3rd"/>
</dbReference>
<dbReference type="Pfam" id="PF26022">
    <property type="entry name" value="CC_Liprin_beta"/>
    <property type="match status" value="1"/>
</dbReference>
<feature type="domain" description="SAM" evidence="8">
    <location>
        <begin position="535"/>
        <end position="569"/>
    </location>
</feature>
<dbReference type="FunFam" id="1.10.150.50:FF:000007">
    <property type="entry name" value="Liprin-beta-1 isoform 1"/>
    <property type="match status" value="1"/>
</dbReference>
<protein>
    <submittedName>
        <fullName evidence="9">PPFIA binding protein 2</fullName>
    </submittedName>
</protein>
<dbReference type="Pfam" id="PF07647">
    <property type="entry name" value="SAM_2"/>
    <property type="match status" value="1"/>
</dbReference>
<dbReference type="PANTHER" id="PTHR12587">
    <property type="entry name" value="LAR INTERACTING PROTEIN LIP -RELATED PROTEIN"/>
    <property type="match status" value="1"/>
</dbReference>
<evidence type="ECO:0000313" key="9">
    <source>
        <dbReference type="Ensembl" id="ENSCCRP00010028744.1"/>
    </source>
</evidence>
<dbReference type="SUPFAM" id="SSF47769">
    <property type="entry name" value="SAM/Pointed domain"/>
    <property type="match status" value="3"/>
</dbReference>
<feature type="region of interest" description="Disordered" evidence="7">
    <location>
        <begin position="286"/>
        <end position="325"/>
    </location>
</feature>
<reference evidence="9" key="2">
    <citation type="submission" date="2025-09" db="UniProtKB">
        <authorList>
            <consortium name="Ensembl"/>
        </authorList>
    </citation>
    <scope>IDENTIFICATION</scope>
</reference>
<keyword evidence="10" id="KW-1185">Reference proteome</keyword>
<evidence type="ECO:0000313" key="10">
    <source>
        <dbReference type="Proteomes" id="UP000694427"/>
    </source>
</evidence>
<feature type="domain" description="SAM" evidence="8">
    <location>
        <begin position="375"/>
        <end position="439"/>
    </location>
</feature>
<evidence type="ECO:0000256" key="2">
    <source>
        <dbReference type="ARBA" id="ARBA00022553"/>
    </source>
</evidence>
<evidence type="ECO:0000256" key="4">
    <source>
        <dbReference type="ARBA" id="ARBA00023054"/>
    </source>
</evidence>
<keyword evidence="3" id="KW-0677">Repeat</keyword>
<evidence type="ECO:0000256" key="3">
    <source>
        <dbReference type="ARBA" id="ARBA00022737"/>
    </source>
</evidence>
<reference evidence="9" key="1">
    <citation type="submission" date="2025-08" db="UniProtKB">
        <authorList>
            <consortium name="Ensembl"/>
        </authorList>
    </citation>
    <scope>IDENTIFICATION</scope>
</reference>
<dbReference type="CDD" id="cd09566">
    <property type="entry name" value="SAM_liprin-beta1_2_repeat2"/>
    <property type="match status" value="1"/>
</dbReference>
<dbReference type="PROSITE" id="PS50105">
    <property type="entry name" value="SAM_DOMAIN"/>
    <property type="match status" value="3"/>
</dbReference>
<proteinExistence type="inferred from homology"/>
<keyword evidence="4 6" id="KW-0175">Coiled coil</keyword>
<feature type="coiled-coil region" evidence="6">
    <location>
        <begin position="120"/>
        <end position="175"/>
    </location>
</feature>
<dbReference type="Gene3D" id="1.10.150.50">
    <property type="entry name" value="Transcription Factor, Ets-1"/>
    <property type="match status" value="3"/>
</dbReference>
<dbReference type="InterPro" id="IPR058914">
    <property type="entry name" value="LIPB1/2_CC"/>
</dbReference>
<feature type="domain" description="SAM" evidence="8">
    <location>
        <begin position="452"/>
        <end position="510"/>
    </location>
</feature>
<comment type="similarity">
    <text evidence="1">Belongs to the liprin family. Liprin-beta subfamily.</text>
</comment>
<comment type="function">
    <text evidence="5">May regulate the disassembly of focal adhesions. Did not bind receptor-like tyrosine phosphatases type 2A.</text>
</comment>
<keyword evidence="2" id="KW-0597">Phosphoprotein</keyword>
<dbReference type="FunFam" id="1.10.150.50:FF:000017">
    <property type="entry name" value="Liprin-beta-1 isoform 1"/>
    <property type="match status" value="1"/>
</dbReference>
<dbReference type="CDD" id="cd09563">
    <property type="entry name" value="SAM_liprin-beta1_2_repeat1"/>
    <property type="match status" value="1"/>
</dbReference>
<dbReference type="InterPro" id="IPR037617">
    <property type="entry name" value="LIPB1/2_SAM_1"/>
</dbReference>
<evidence type="ECO:0000256" key="5">
    <source>
        <dbReference type="ARBA" id="ARBA00060046"/>
    </source>
</evidence>
<evidence type="ECO:0000256" key="6">
    <source>
        <dbReference type="SAM" id="Coils"/>
    </source>
</evidence>
<evidence type="ECO:0000259" key="8">
    <source>
        <dbReference type="PROSITE" id="PS50105"/>
    </source>
</evidence>
<dbReference type="Ensembl" id="ENSCCRT00010031535.1">
    <property type="protein sequence ID" value="ENSCCRP00010028744.1"/>
    <property type="gene ID" value="ENSCCRG00010012250.1"/>
</dbReference>
<dbReference type="Proteomes" id="UP000694427">
    <property type="component" value="Unplaced"/>
</dbReference>